<dbReference type="InterPro" id="IPR026983">
    <property type="entry name" value="DHC"/>
</dbReference>
<dbReference type="InterPro" id="IPR004273">
    <property type="entry name" value="Dynein_heavy_D6_P-loop"/>
</dbReference>
<keyword evidence="10" id="KW-0243">Dynein</keyword>
<keyword evidence="13" id="KW-0505">Motor protein</keyword>
<dbReference type="Gene3D" id="3.20.180.20">
    <property type="entry name" value="Dynein heavy chain, N-terminal domain 2"/>
    <property type="match status" value="1"/>
</dbReference>
<name>A0AAV2HGN6_LYMST</name>
<proteinExistence type="inferred from homology"/>
<evidence type="ECO:0000256" key="20">
    <source>
        <dbReference type="SAM" id="Coils"/>
    </source>
</evidence>
<dbReference type="GO" id="GO:0051959">
    <property type="term" value="F:dynein light intermediate chain binding"/>
    <property type="evidence" value="ECO:0007669"/>
    <property type="project" value="InterPro"/>
</dbReference>
<comment type="function">
    <text evidence="16">Force generating protein of cilia required for sperm flagellum motility. Produces force towards the minus ends of microtubules. Dynein has ATPase activity; the force-producing power stroke is thought to occur on release of ADP. Required in spermatozoa for the formation of the inner dynein arms and biogenesis of the axoneme.</text>
</comment>
<dbReference type="InterPro" id="IPR042228">
    <property type="entry name" value="Dynein_linker_3"/>
</dbReference>
<dbReference type="InterPro" id="IPR042219">
    <property type="entry name" value="AAA_lid_11_sf"/>
</dbReference>
<dbReference type="InterPro" id="IPR013602">
    <property type="entry name" value="Dynein_heavy_linker"/>
</dbReference>
<dbReference type="GO" id="GO:0030286">
    <property type="term" value="C:dynein complex"/>
    <property type="evidence" value="ECO:0007669"/>
    <property type="project" value="UniProtKB-KW"/>
</dbReference>
<dbReference type="FunFam" id="3.40.50.300:FF:000362">
    <property type="entry name" value="Dynein, axonemal, heavy chain 6"/>
    <property type="match status" value="1"/>
</dbReference>
<evidence type="ECO:0000256" key="18">
    <source>
        <dbReference type="ARBA" id="ARBA00078557"/>
    </source>
</evidence>
<keyword evidence="5" id="KW-0963">Cytoplasm</keyword>
<dbReference type="Gene3D" id="6.10.140.1060">
    <property type="match status" value="1"/>
</dbReference>
<dbReference type="Pfam" id="PF12777">
    <property type="entry name" value="MT"/>
    <property type="match status" value="1"/>
</dbReference>
<dbReference type="Gene3D" id="1.20.140.100">
    <property type="entry name" value="Dynein heavy chain, N-terminal domain 2"/>
    <property type="match status" value="1"/>
</dbReference>
<evidence type="ECO:0000256" key="4">
    <source>
        <dbReference type="ARBA" id="ARBA00011655"/>
    </source>
</evidence>
<feature type="domain" description="AAA+ ATPase" evidence="22">
    <location>
        <begin position="2168"/>
        <end position="2316"/>
    </location>
</feature>
<dbReference type="InterPro" id="IPR041466">
    <property type="entry name" value="Dynein_AAA5_ext"/>
</dbReference>
<feature type="coiled-coil region" evidence="20">
    <location>
        <begin position="2997"/>
        <end position="3059"/>
    </location>
</feature>
<evidence type="ECO:0000256" key="1">
    <source>
        <dbReference type="ARBA" id="ARBA00004230"/>
    </source>
</evidence>
<dbReference type="FunFam" id="1.10.8.720:FF:000001">
    <property type="entry name" value="dynein heavy chain 7, axonemal"/>
    <property type="match status" value="1"/>
</dbReference>
<dbReference type="Proteomes" id="UP001497497">
    <property type="component" value="Unassembled WGS sequence"/>
</dbReference>
<evidence type="ECO:0000256" key="9">
    <source>
        <dbReference type="ARBA" id="ARBA00022846"/>
    </source>
</evidence>
<accession>A0AAV2HGN6</accession>
<evidence type="ECO:0000256" key="7">
    <source>
        <dbReference type="ARBA" id="ARBA00022741"/>
    </source>
</evidence>
<keyword evidence="15" id="KW-0966">Cell projection</keyword>
<dbReference type="Pfam" id="PF12780">
    <property type="entry name" value="AAA_8"/>
    <property type="match status" value="1"/>
</dbReference>
<dbReference type="SUPFAM" id="SSF52540">
    <property type="entry name" value="P-loop containing nucleoside triphosphate hydrolases"/>
    <property type="match status" value="4"/>
</dbReference>
<dbReference type="GO" id="GO:0008569">
    <property type="term" value="F:minus-end-directed microtubule motor activity"/>
    <property type="evidence" value="ECO:0007669"/>
    <property type="project" value="InterPro"/>
</dbReference>
<dbReference type="Pfam" id="PF08393">
    <property type="entry name" value="DHC_N2"/>
    <property type="match status" value="1"/>
</dbReference>
<dbReference type="InterPro" id="IPR024317">
    <property type="entry name" value="Dynein_heavy_chain_D4_dom"/>
</dbReference>
<keyword evidence="9" id="KW-0282">Flagellum</keyword>
<keyword evidence="6" id="KW-0493">Microtubule</keyword>
<dbReference type="FunFam" id="3.40.50.300:FF:001328">
    <property type="entry name" value="Dynein heavy chain 6, axonemal"/>
    <property type="match status" value="1"/>
</dbReference>
<dbReference type="InterPro" id="IPR024743">
    <property type="entry name" value="Dynein_HC_stalk"/>
</dbReference>
<dbReference type="InterPro" id="IPR041228">
    <property type="entry name" value="Dynein_C"/>
</dbReference>
<dbReference type="GO" id="GO:0005930">
    <property type="term" value="C:axoneme"/>
    <property type="evidence" value="ECO:0007669"/>
    <property type="project" value="UniProtKB-SubCell"/>
</dbReference>
<evidence type="ECO:0000259" key="22">
    <source>
        <dbReference type="SMART" id="SM00382"/>
    </source>
</evidence>
<dbReference type="GO" id="GO:0005524">
    <property type="term" value="F:ATP binding"/>
    <property type="evidence" value="ECO:0007669"/>
    <property type="project" value="UniProtKB-KW"/>
</dbReference>
<dbReference type="Gene3D" id="1.10.8.1220">
    <property type="match status" value="1"/>
</dbReference>
<dbReference type="GO" id="GO:0005874">
    <property type="term" value="C:microtubule"/>
    <property type="evidence" value="ECO:0007669"/>
    <property type="project" value="UniProtKB-KW"/>
</dbReference>
<dbReference type="InterPro" id="IPR027417">
    <property type="entry name" value="P-loop_NTPase"/>
</dbReference>
<dbReference type="InterPro" id="IPR042222">
    <property type="entry name" value="Dynein_2_N"/>
</dbReference>
<dbReference type="FunFam" id="3.40.50.300:FF:002141">
    <property type="entry name" value="Dynein heavy chain"/>
    <property type="match status" value="1"/>
</dbReference>
<dbReference type="Gene3D" id="1.20.58.1120">
    <property type="match status" value="1"/>
</dbReference>
<evidence type="ECO:0000313" key="24">
    <source>
        <dbReference type="Proteomes" id="UP001497497"/>
    </source>
</evidence>
<evidence type="ECO:0000256" key="8">
    <source>
        <dbReference type="ARBA" id="ARBA00022840"/>
    </source>
</evidence>
<dbReference type="PANTHER" id="PTHR22878:SF73">
    <property type="entry name" value="DYNEIN AXONEMAL HEAVY CHAIN 1"/>
    <property type="match status" value="1"/>
</dbReference>
<keyword evidence="14" id="KW-0206">Cytoskeleton</keyword>
<dbReference type="Pfam" id="PF12775">
    <property type="entry name" value="AAA_7"/>
    <property type="match status" value="1"/>
</dbReference>
<dbReference type="Pfam" id="PF03028">
    <property type="entry name" value="Dynein_heavy"/>
    <property type="match status" value="1"/>
</dbReference>
<dbReference type="FunFam" id="1.20.58.1120:FF:000005">
    <property type="entry name" value="Dynein, axonemal, heavy chain 12"/>
    <property type="match status" value="1"/>
</dbReference>
<dbReference type="InterPro" id="IPR041658">
    <property type="entry name" value="AAA_lid_11"/>
</dbReference>
<dbReference type="Gene3D" id="1.20.920.30">
    <property type="match status" value="1"/>
</dbReference>
<dbReference type="FunFam" id="3.10.490.20:FF:000001">
    <property type="entry name" value="dynein heavy chain 7, axonemal"/>
    <property type="match status" value="1"/>
</dbReference>
<evidence type="ECO:0000313" key="23">
    <source>
        <dbReference type="EMBL" id="CAL1532665.1"/>
    </source>
</evidence>
<keyword evidence="8" id="KW-0067">ATP-binding</keyword>
<keyword evidence="7" id="KW-0547">Nucleotide-binding</keyword>
<dbReference type="Gene3D" id="1.10.287.2620">
    <property type="match status" value="1"/>
</dbReference>
<evidence type="ECO:0000256" key="5">
    <source>
        <dbReference type="ARBA" id="ARBA00022490"/>
    </source>
</evidence>
<dbReference type="Pfam" id="PF17852">
    <property type="entry name" value="Dynein_AAA_lid"/>
    <property type="match status" value="1"/>
</dbReference>
<dbReference type="GO" id="GO:0045505">
    <property type="term" value="F:dynein intermediate chain binding"/>
    <property type="evidence" value="ECO:0007669"/>
    <property type="project" value="InterPro"/>
</dbReference>
<dbReference type="FunFam" id="1.20.140.100:FF:000004">
    <property type="entry name" value="Dynein axonemal heavy chain 6"/>
    <property type="match status" value="1"/>
</dbReference>
<dbReference type="PANTHER" id="PTHR22878">
    <property type="entry name" value="DYNEIN HEAVY CHAIN 6, AXONEMAL-LIKE-RELATED"/>
    <property type="match status" value="1"/>
</dbReference>
<reference evidence="23 24" key="1">
    <citation type="submission" date="2024-04" db="EMBL/GenBank/DDBJ databases">
        <authorList>
            <consortium name="Genoscope - CEA"/>
            <person name="William W."/>
        </authorList>
    </citation>
    <scope>NUCLEOTIDE SEQUENCE [LARGE SCALE GENOMIC DNA]</scope>
</reference>
<dbReference type="InterPro" id="IPR041589">
    <property type="entry name" value="DNAH3_AAA_lid_1"/>
</dbReference>
<dbReference type="GO" id="GO:0030317">
    <property type="term" value="P:flagellated sperm motility"/>
    <property type="evidence" value="ECO:0007669"/>
    <property type="project" value="UniProtKB-ARBA"/>
</dbReference>
<dbReference type="InterPro" id="IPR043157">
    <property type="entry name" value="Dynein_AAA1S"/>
</dbReference>
<dbReference type="FunFam" id="1.10.472.130:FF:000006">
    <property type="entry name" value="Dynein axonemal heavy chain 1"/>
    <property type="match status" value="1"/>
</dbReference>
<keyword evidence="24" id="KW-1185">Reference proteome</keyword>
<dbReference type="InterPro" id="IPR043160">
    <property type="entry name" value="Dynein_C_barrel"/>
</dbReference>
<dbReference type="InterPro" id="IPR035706">
    <property type="entry name" value="AAA_9"/>
</dbReference>
<evidence type="ECO:0000256" key="11">
    <source>
        <dbReference type="ARBA" id="ARBA00023054"/>
    </source>
</evidence>
<dbReference type="Pfam" id="PF17857">
    <property type="entry name" value="AAA_lid_1"/>
    <property type="match status" value="1"/>
</dbReference>
<dbReference type="Pfam" id="PF12774">
    <property type="entry name" value="AAA_6"/>
    <property type="match status" value="1"/>
</dbReference>
<evidence type="ECO:0000256" key="15">
    <source>
        <dbReference type="ARBA" id="ARBA00023273"/>
    </source>
</evidence>
<evidence type="ECO:0000256" key="21">
    <source>
        <dbReference type="SAM" id="MobiDB-lite"/>
    </source>
</evidence>
<sequence>MSARHLRSSQSRSFSANRTNISTAEIRPHTNGYPEIKQRGFYSDVITTAGNDEDIENILTGPETIQGTLLDVGKEKHTPIASTFHLDESQLNELISQQNYGPSTQDLTISDFSSQSFKPKVQMTIYTKPGNHPKKIEMERRRRLYKSLILEELLEERNLKTEILMAKQQTDSQILLNRDDEDPAPFPAYLPLDIFDNEDFDCRTPQEWIELGKQEDARYPVPGLALLPSEEQDRYKSPTDPSIKYKWFDVGVLDYNTDTKLYLVQNCDEKGRVVNNEGKTVVNGGISDRGQRVFLPGQWWIPRIRLMFRAEDPQIFADRLTAAFKDRKECEAQLRYNLYIDCMPMDGVGELDQASLKRMIDCAQSASGINKNKNLEDYTQVLEKEVNIDFCRSMNRIIFEKTVEEDPVTFAFVSVPRNEGRPVPRTGCCSDVPKYPFDEQYDSFAFNSLLTLPESIQAMGKVRTECNRVSCTSLYHIPTAKPMRLEEFEQTQSQMTTQVGLSLRDSWITSLRINIRSALRDVGKGWFNIRETNWEVYQISKLKKFMETVKFIMQDSMRFLVQDSLMNLTQMVVDACHSTLELDEDFVWGNDLINSKFKPRKNALFLIDLVMDKDGVHFSTSLPSYENTLISLFDKGIQATQNVPQLEREIMKDIFWSGIPLLESVGEHEPPVEDLRNTIRRAIQQSLVPLKAYAREYEKYLELINIDINAYVKSYESAGHSAEEVKAEVEMHLREKEVLETIVPSSVVIGPFHIITEGTRQALGKKRKALSNAVLELLARQLRKQADDACEEFKTISRKLYEKPNCVEELAEMREWIKDIPDKLQEHSELIVKAMSDYELIEDFYYNLSTDDFTAKWTTIGWPHKIENQMEQTLLQLTEDEERFRKLQQSDQTSYEDKLDGLQMAVAGMAAYTEISRAHEVANEMRRINKQLKDAQQMAITYNNRERLFGMPVTNYDKLAKLVKDFEPFRNLWVTVSDWQRWQESWMNDPLTAINAEEVEKNVNESYKIMHKSVKLFQDIPNVQDVATDIKGKIEDFRPYIPLIQGLRNPGMRNRHWEQLSEELGIAVRPKKDLTFQKCLEMKLQDHITTIAKIAEVAGKEYSIEQALDKMEKEWEPVLFEIMPYKETGTYILRSSEETSQLLDDHIVMTQSMSFSPFKKPFEDRISNWESKLRTTQDVLDEWLNCQRAWLYLEPIFSSEDINRQLPVESKRYQTMERIWRQLMKSAKENPQVITLCPDNRLLDNLRECNKLLEQVQKGLSEYLETKRNAFPRFYFLSDDELLEILSQTKDPTAVQPHLRKCFENIAKLQFEDDLKITKMFSGEGECVDFRETLYPTGNVEDWMLEIERVMKESLRMIIKESLKNYKEIPRTDWVLQWPGQVVIAGCQTYWSSEVTAELEKGTLKEHFKLVLSQLDDLRGLVRHDISRIGRMTLSALIVIEVHARDVVAKMVEQDVNNANDFEWISQLRYYWLEDDNLYQRAVNAQFPYGYEYLGNTGRLVITPLTDRCYLTLTGALHLKFGGAPAGPAGTGKTETTKDLAKAFAIQCVVFNCSDQLDFMAMGKFFKGLASAGAWACFDEFNRIDIEVLSVVAQQITTIQKAQADRVDRFIFEGVEIMLKASCAVFITMNPGYAGRTELPDNLKALFRPVAMMVPDYALIAEISLFSFGFSNARALSQKIVTTFKLSSEQLSSQDHYDFGMRAVKSVISAAGNLKRMYPDMEEELIALRAIRDVNVPKFLVDDLKLFSGIVSDLFPNIKEEPIDYGEMETSLRKSCLKNGLKDVDGFINKCIQLFETTVVRHGLMLVGPTCSGKTKCYEMLQKAQTALKGRPSPAMTDFQTTHTYVLNPKSITMGQLYGEFDLLTHEWTDGILSTLIRLGASARDEDKRWFVFDGPVDAVWIENMNTVLDDNKKLCLSSGEIIKLTEAMTMMFEVADLAVASPATVSRCGMVYLEPSYIGLDPFVECWLKKVPEQIWQYKEKFEELFNFFMSPAIKFLRKELREIVPTVDGALVFSLLKLLECFFEPFMPKEGEQPIPEDLLARITELIEPWFIFSLVWSIGATCDNYSRKKFSQWLREKMKEAKIELMFPEAGLVYDYMLDDAGICSTAASSLEEEDEEIKKKVQWRNWVDTMDTFTIASDAKYSDIIVPTIDTIRSAKVLEMLVSNKKTVLCVGPTGTGKTLTIADKLSRSMPKEYVPEFIIFSAKTSANQTQDLVDGKLDKRRKGVFGPPLGKYFVFFIDDVNMPALEVYGAQPPIELIRQYMDFKGWYDRKAIGEFRNLVDVNFVCAMGPPGGGRNPVTARLLRHFNYLAFTEMEDESKSRIFKAILDSWMTLTPSVTEYSQAMVTTCISMYNTIQTQLLPTPAKSHYTFNLRDLSKVFQGILMCQPDSIKGINDLLRLFYHESCRVFQDRLVNDEDRNWFENLLKDKMESDFKTKFEDVVTQKPVIFGDFMNANLDPRPYNLIEDHEKLVKTLDEFLEDYNQVNTAQMRLVLFMDAVTHVSRIARIIRQPLGNALLLGMGGSGRQSLTRLAAHMTEYDCFQIELAKNYGPSEWREDLRKVMMKAGLENKPVVFLFSDTQIKSESFLEDINNILNAGDVPNIYGFDELEKIYTDMKPFVQDLGMQPTKTNLFSAYTKRVRSNLHTVLAMSPLGEIFRARLRQFPALVNCCTIDWFSQWPADALKSVALRFLNDIPALDTTDTVMDGLVSMCQIIHESVTVNSAKFLAEMSRHNYVTPTSYLELLGIFSKLVGFKKDELSSAQKRLKGGLNKLLTTADEVGKLQEELATMRPMLEEAVKESITTMEKISKDTKIAEETKAVVQKEEEQATKKAVETQAIADDAQRDLNEALPALDAALASLKSLTRGDVVEVRALQRPPDGVRLVIEAVCIMKNVKGKKVAGDKPGVKVEDFWEPGKALLQDPTKFLESLFKYDKDNIPDEVIKKIQPYIDDESFTPTAIAKVSKACTSICQWVRAMHKYHFVAKSVAPKREKLRIAQEELSETQRVLDTAKSRLQEVEQGIATLQAKYDDCVRKKDELENKCKECEARLIRADKLIGGLADEKDRWREAVDKLDKIIGNIVGDVLVSSGCIAYLGPFTGAYRNNMVSSWITKLDECYVPRTEEPSLVGTMSEPVKIRSWQIAGLPKDNYSVENGVIVQYSRRWSLFIDPQGQANKWIKNMEREAGLDVIKLSDKDFLRSLENAVRFGKPCLLENISTELDPALEPILLRQTYKLQGSTVIKLGDAVIPYHDDFKFYMTTKLPNPHYTPEVSTKVTLVNFTLSPSGLEDQLLGIVVAEERPDLEEAKNQLIVSNAKMKQELKEIEDRILHRLSSSEGSPVDDIDLIQTLEASKIKSQEITAKVQVAEQTEKDIDRTRSQYIPVAVNTQILFFCVADMANIDPMYQYSLEWFITIFLGGISQAERADNIPQRITNINNFFTFSLYSNVCRSLFEKHKLLFAFLLCVRIQTHQGIIDMSEWRLLIAGGTIRPKDLPNPAPEWISERSWNEILTLPSLSRFAKFAEDFKNHLDGFKRIFDSAEPHREELPGIWAQELDKFQAIIVLKALRPDKVSNAMQDYVAANMGQRFIEPQTSDLGLVYKDSSPTTPLVFVLSQGTDPANDLYKFAEVMRFSKKLTAISLGQGQGPRAEAMMKSSMERGKWVFFQNCHLAPSFMPMLERLVEQIDPDKVHRDFRLWLTSMPSEKFPVFILQNSSKMTVEPPKGIKANLLRSYMGFTDDFLNQCGDRVAEFKHLLLSLCLFHGVIIERRKFGALGFNIPYEFTDGDLRICVSQLKMFLMEYADIPFKVLVYTAGHINYGGRVTDDWDRRCLMNVLGGFYNPEVTVEDFKYSESGIYKQINPDLELSGYLNYIRSLPINDTPEIFGLHENANITFAQNETFNVLRALVQLQPKTASGGGKSREEVMEKTALEILDQMPTAVNLSMVMEKYPVMYEQSMNTVLVQEVIRYNRLLDVIHQSLKDLQKALKGLVVMSQQLEDMANSLFNNVVPSMWASKAYPSLKPLASWVIDLVTRMSFIQQWIDEGIPPVFWISGFFFPQAFLTGTLQNYARKSVISIDSISFDFEVIKESYSDLHKAPEDGCYIRGLFVEGARWDSNKQLLGESRPKELYTDMPVLWLKPLANRKQTLSGIYDCPVYKTLTRAGTLSTTGHSTNFVFSVEIPTDKPQEHWIKRGVALLCALNY</sequence>
<evidence type="ECO:0000256" key="10">
    <source>
        <dbReference type="ARBA" id="ARBA00023017"/>
    </source>
</evidence>
<dbReference type="Pfam" id="PF12781">
    <property type="entry name" value="AAA_9"/>
    <property type="match status" value="1"/>
</dbReference>
<feature type="compositionally biased region" description="Polar residues" evidence="21">
    <location>
        <begin position="8"/>
        <end position="23"/>
    </location>
</feature>
<evidence type="ECO:0000256" key="19">
    <source>
        <dbReference type="ARBA" id="ARBA00082100"/>
    </source>
</evidence>
<dbReference type="SMART" id="SM00382">
    <property type="entry name" value="AAA"/>
    <property type="match status" value="2"/>
</dbReference>
<keyword evidence="12" id="KW-0969">Cilium</keyword>
<dbReference type="Gene3D" id="1.20.920.20">
    <property type="match status" value="1"/>
</dbReference>
<evidence type="ECO:0000256" key="13">
    <source>
        <dbReference type="ARBA" id="ARBA00023175"/>
    </source>
</evidence>
<comment type="subunit">
    <text evidence="4">Consists of at least two heavy chains and a number of intermediate and light chains.</text>
</comment>
<dbReference type="Gene3D" id="1.10.8.710">
    <property type="match status" value="1"/>
</dbReference>
<dbReference type="InterPro" id="IPR035699">
    <property type="entry name" value="AAA_6"/>
</dbReference>
<comment type="similarity">
    <text evidence="3">Belongs to the dynein heavy chain family.</text>
</comment>
<keyword evidence="11 20" id="KW-0175">Coiled coil</keyword>
<feature type="region of interest" description="Disordered" evidence="21">
    <location>
        <begin position="1"/>
        <end position="35"/>
    </location>
</feature>
<feature type="coiled-coil region" evidence="20">
    <location>
        <begin position="918"/>
        <end position="945"/>
    </location>
</feature>
<dbReference type="FunFam" id="1.10.8.710:FF:000004">
    <property type="entry name" value="Dynein axonemal heavy chain 6"/>
    <property type="match status" value="1"/>
</dbReference>
<comment type="subcellular location">
    <subcellularLocation>
        <location evidence="1">Cell projection</location>
        <location evidence="1">Cilium</location>
        <location evidence="1">Flagellum</location>
    </subcellularLocation>
    <subcellularLocation>
        <location evidence="2">Cytoplasm</location>
        <location evidence="2">Cytoskeleton</location>
        <location evidence="2">Cilium axoneme</location>
    </subcellularLocation>
</comment>
<dbReference type="Gene3D" id="1.10.472.130">
    <property type="match status" value="1"/>
</dbReference>
<dbReference type="Gene3D" id="1.20.1270.280">
    <property type="match status" value="1"/>
</dbReference>
<comment type="caution">
    <text evidence="23">The sequence shown here is derived from an EMBL/GenBank/DDBJ whole genome shotgun (WGS) entry which is preliminary data.</text>
</comment>
<dbReference type="Gene3D" id="1.10.8.720">
    <property type="entry name" value="Region D6 of dynein motor"/>
    <property type="match status" value="1"/>
</dbReference>
<protein>
    <recommendedName>
        <fullName evidence="17">Dynein axonemal heavy chain 1</fullName>
    </recommendedName>
    <alternativeName>
        <fullName evidence="19">Axonemal beta dynein heavy chain 1</fullName>
    </alternativeName>
    <alternativeName>
        <fullName evidence="18">Ciliary dynein heavy chain 1</fullName>
    </alternativeName>
</protein>
<dbReference type="GO" id="GO:0036126">
    <property type="term" value="C:sperm flagellum"/>
    <property type="evidence" value="ECO:0007669"/>
    <property type="project" value="UniProtKB-ARBA"/>
</dbReference>
<evidence type="ECO:0000256" key="3">
    <source>
        <dbReference type="ARBA" id="ARBA00008887"/>
    </source>
</evidence>
<evidence type="ECO:0000256" key="17">
    <source>
        <dbReference type="ARBA" id="ARBA00071810"/>
    </source>
</evidence>
<dbReference type="Pfam" id="PF18198">
    <property type="entry name" value="AAA_lid_11"/>
    <property type="match status" value="1"/>
</dbReference>
<evidence type="ECO:0000256" key="12">
    <source>
        <dbReference type="ARBA" id="ARBA00023069"/>
    </source>
</evidence>
<evidence type="ECO:0000256" key="14">
    <source>
        <dbReference type="ARBA" id="ARBA00023212"/>
    </source>
</evidence>
<dbReference type="Pfam" id="PF18199">
    <property type="entry name" value="Dynein_C"/>
    <property type="match status" value="1"/>
</dbReference>
<evidence type="ECO:0000256" key="2">
    <source>
        <dbReference type="ARBA" id="ARBA00004430"/>
    </source>
</evidence>
<gene>
    <name evidence="23" type="ORF">GSLYS_00006683001</name>
</gene>
<dbReference type="FunFam" id="1.20.1270.280:FF:000001">
    <property type="entry name" value="dynein heavy chain 7, axonemal"/>
    <property type="match status" value="1"/>
</dbReference>
<dbReference type="FunFam" id="1.10.287.2620:FF:000005">
    <property type="entry name" value="Dynein heavy chain 1, axonemal"/>
    <property type="match status" value="1"/>
</dbReference>
<dbReference type="InterPro" id="IPR003593">
    <property type="entry name" value="AAA+_ATPase"/>
</dbReference>
<dbReference type="FunFam" id="3.20.180.20:FF:000003">
    <property type="entry name" value="Dynein heavy chain 12, axonemal"/>
    <property type="match status" value="1"/>
</dbReference>
<dbReference type="FunFam" id="1.20.920.20:FF:000006">
    <property type="entry name" value="Dynein, axonemal, heavy chain 6"/>
    <property type="match status" value="1"/>
</dbReference>
<dbReference type="FunFam" id="3.40.50.300:FF:000044">
    <property type="entry name" value="Dynein heavy chain 5, axonemal"/>
    <property type="match status" value="1"/>
</dbReference>
<dbReference type="FunFam" id="3.40.50.300:FF:000223">
    <property type="entry name" value="Dynein heavy chain 3, axonemal"/>
    <property type="match status" value="1"/>
</dbReference>
<dbReference type="Gene3D" id="3.40.50.300">
    <property type="entry name" value="P-loop containing nucleotide triphosphate hydrolases"/>
    <property type="match status" value="5"/>
</dbReference>
<dbReference type="Gene3D" id="3.10.490.20">
    <property type="match status" value="1"/>
</dbReference>
<evidence type="ECO:0000256" key="6">
    <source>
        <dbReference type="ARBA" id="ARBA00022701"/>
    </source>
</evidence>
<organism evidence="23 24">
    <name type="scientific">Lymnaea stagnalis</name>
    <name type="common">Great pond snail</name>
    <name type="synonym">Helix stagnalis</name>
    <dbReference type="NCBI Taxonomy" id="6523"/>
    <lineage>
        <taxon>Eukaryota</taxon>
        <taxon>Metazoa</taxon>
        <taxon>Spiralia</taxon>
        <taxon>Lophotrochozoa</taxon>
        <taxon>Mollusca</taxon>
        <taxon>Gastropoda</taxon>
        <taxon>Heterobranchia</taxon>
        <taxon>Euthyneura</taxon>
        <taxon>Panpulmonata</taxon>
        <taxon>Hygrophila</taxon>
        <taxon>Lymnaeoidea</taxon>
        <taxon>Lymnaeidae</taxon>
        <taxon>Lymnaea</taxon>
    </lineage>
</organism>
<feature type="coiled-coil region" evidence="20">
    <location>
        <begin position="772"/>
        <end position="799"/>
    </location>
</feature>
<dbReference type="FunFam" id="1.20.920.30:FF:000005">
    <property type="entry name" value="Dynein, axonemal, heavy chain 2"/>
    <property type="match status" value="1"/>
</dbReference>
<feature type="domain" description="AAA+ ATPase" evidence="22">
    <location>
        <begin position="1519"/>
        <end position="1658"/>
    </location>
</feature>
<dbReference type="EMBL" id="CAXITT010000121">
    <property type="protein sequence ID" value="CAL1532665.1"/>
    <property type="molecule type" value="Genomic_DNA"/>
</dbReference>
<dbReference type="FunFam" id="1.10.8.1220:FF:000001">
    <property type="entry name" value="Dynein axonemal heavy chain 5"/>
    <property type="match status" value="1"/>
</dbReference>
<evidence type="ECO:0000256" key="16">
    <source>
        <dbReference type="ARBA" id="ARBA00055289"/>
    </source>
</evidence>